<dbReference type="Gene3D" id="3.40.50.720">
    <property type="entry name" value="NAD(P)-binding Rossmann-like Domain"/>
    <property type="match status" value="1"/>
</dbReference>
<comment type="caution">
    <text evidence="3">The sequence shown here is derived from an EMBL/GenBank/DDBJ whole genome shotgun (WGS) entry which is preliminary data.</text>
</comment>
<evidence type="ECO:0000259" key="2">
    <source>
        <dbReference type="Pfam" id="PF13460"/>
    </source>
</evidence>
<keyword evidence="1" id="KW-0812">Transmembrane</keyword>
<feature type="transmembrane region" description="Helical" evidence="1">
    <location>
        <begin position="357"/>
        <end position="376"/>
    </location>
</feature>
<accession>A0A1Y2K9V9</accession>
<dbReference type="EMBL" id="LVJN01000016">
    <property type="protein sequence ID" value="OSM06250.1"/>
    <property type="molecule type" value="Genomic_DNA"/>
</dbReference>
<gene>
    <name evidence="3" type="ORF">MAIT1_01235</name>
</gene>
<feature type="transmembrane region" description="Helical" evidence="1">
    <location>
        <begin position="320"/>
        <end position="345"/>
    </location>
</feature>
<keyword evidence="1" id="KW-1133">Transmembrane helix</keyword>
<sequence>MEAMMEAGHLVRVGGRNPLALQRRFAECDAVAMDLLDPKPQAFAGTDVVINAVGALSDDAEAMRRLHLEAPWAWMQSAQQEGVRRFIQISATGAMSDSPLPFLRSKGALEERVAQHDFRLGEMEILMARPDIVLGAGGASSGMFLGLSTLPIHPSLPPTPIAPVDVRDLAAAIGKLVEATNPPQQVDITGPSEMSLNALLQILRSAMGKGEARILPIPPILRSMGLSYLRRIQGAPIIDDSWPMLTQAHGATAPTQWRGQRTAAQSAGWMLGDEFARNGARRWPWIGVARLTLALTWLAGGAASLINWPTSMAILADAHITGSIAQALIIAGAGWDLLLGSAVALGWRRRLTTRAQVATLLGYSVILTTLQPQWWLHPFGPLVKNLPMLLLIVLLPLCSQERGHVE</sequence>
<dbReference type="Pfam" id="PF13781">
    <property type="entry name" value="DoxX_3"/>
    <property type="match status" value="1"/>
</dbReference>
<dbReference type="InterPro" id="IPR036291">
    <property type="entry name" value="NAD(P)-bd_dom_sf"/>
</dbReference>
<dbReference type="AlphaFoldDB" id="A0A1Y2K9V9"/>
<evidence type="ECO:0000256" key="1">
    <source>
        <dbReference type="SAM" id="Phobius"/>
    </source>
</evidence>
<dbReference type="GO" id="GO:0044877">
    <property type="term" value="F:protein-containing complex binding"/>
    <property type="evidence" value="ECO:0007669"/>
    <property type="project" value="TreeGrafter"/>
</dbReference>
<protein>
    <submittedName>
        <fullName evidence="3">Putative NADH dehydrogenase</fullName>
    </submittedName>
</protein>
<dbReference type="STRING" id="1434232.MAIT1_01235"/>
<evidence type="ECO:0000313" key="4">
    <source>
        <dbReference type="Proteomes" id="UP000194003"/>
    </source>
</evidence>
<name>A0A1Y2K9V9_9PROT</name>
<dbReference type="InterPro" id="IPR051207">
    <property type="entry name" value="ComplexI_NDUFA9_subunit"/>
</dbReference>
<feature type="domain" description="NAD(P)-binding" evidence="2">
    <location>
        <begin position="4"/>
        <end position="104"/>
    </location>
</feature>
<dbReference type="InterPro" id="IPR025695">
    <property type="entry name" value="DoxX-like"/>
</dbReference>
<dbReference type="SUPFAM" id="SSF51735">
    <property type="entry name" value="NAD(P)-binding Rossmann-fold domains"/>
    <property type="match status" value="1"/>
</dbReference>
<feature type="transmembrane region" description="Helical" evidence="1">
    <location>
        <begin position="287"/>
        <end position="308"/>
    </location>
</feature>
<dbReference type="PANTHER" id="PTHR12126:SF11">
    <property type="entry name" value="NADH DEHYDROGENASE [UBIQUINONE] 1 ALPHA SUBCOMPLEX SUBUNIT 9, MITOCHONDRIAL"/>
    <property type="match status" value="1"/>
</dbReference>
<dbReference type="PANTHER" id="PTHR12126">
    <property type="entry name" value="NADH-UBIQUINONE OXIDOREDUCTASE 39 KDA SUBUNIT-RELATED"/>
    <property type="match status" value="1"/>
</dbReference>
<organism evidence="3 4">
    <name type="scientific">Magnetofaba australis IT-1</name>
    <dbReference type="NCBI Taxonomy" id="1434232"/>
    <lineage>
        <taxon>Bacteria</taxon>
        <taxon>Pseudomonadati</taxon>
        <taxon>Pseudomonadota</taxon>
        <taxon>Magnetococcia</taxon>
        <taxon>Magnetococcales</taxon>
        <taxon>Magnetococcaceae</taxon>
        <taxon>Magnetofaba</taxon>
    </lineage>
</organism>
<dbReference type="Pfam" id="PF13460">
    <property type="entry name" value="NAD_binding_10"/>
    <property type="match status" value="1"/>
</dbReference>
<evidence type="ECO:0000313" key="3">
    <source>
        <dbReference type="EMBL" id="OSM06250.1"/>
    </source>
</evidence>
<proteinExistence type="predicted"/>
<keyword evidence="1" id="KW-0472">Membrane</keyword>
<reference evidence="3 4" key="1">
    <citation type="journal article" date="2016" name="BMC Genomics">
        <title>Combined genomic and structural analyses of a cultured magnetotactic bacterium reveals its niche adaptation to a dynamic environment.</title>
        <authorList>
            <person name="Araujo A.C."/>
            <person name="Morillo V."/>
            <person name="Cypriano J."/>
            <person name="Teixeira L.C."/>
            <person name="Leao P."/>
            <person name="Lyra S."/>
            <person name="Almeida L.G."/>
            <person name="Bazylinski D.A."/>
            <person name="Vasconcellos A.T."/>
            <person name="Abreu F."/>
            <person name="Lins U."/>
        </authorList>
    </citation>
    <scope>NUCLEOTIDE SEQUENCE [LARGE SCALE GENOMIC DNA]</scope>
    <source>
        <strain evidence="3 4">IT-1</strain>
    </source>
</reference>
<keyword evidence="4" id="KW-1185">Reference proteome</keyword>
<dbReference type="InterPro" id="IPR016040">
    <property type="entry name" value="NAD(P)-bd_dom"/>
</dbReference>
<dbReference type="Proteomes" id="UP000194003">
    <property type="component" value="Unassembled WGS sequence"/>
</dbReference>